<evidence type="ECO:0000259" key="1">
    <source>
        <dbReference type="Pfam" id="PF06985"/>
    </source>
</evidence>
<proteinExistence type="predicted"/>
<sequence>MSFENSDDDLGGKKNDVAAISLVSGQAESDTPLYQPLDDRYIRLLKLLPGSGPDPIQIQLQSVPLEDPGPYTALSYVWGDAEIDRRTIYSGDTEQLSVTANLFHALCRFRDVSETRTWWIDALCIDQSSISERNQQVRMMLEIYTKAEETVMWLGEDGDPNLEMLFKVAKARHEYARSKHIIELPGGKTPVYLYSNDLESMKIVANVRDRYASRWVSEDARRHYVSPDSDPKMVTVAYRDLETGEMGETHGGLEYVILALDFDKSRVQRAEKESLPDFCTFLLEAIKPAEFDLTDAQCIGLLHGLDYIASRPYWRRTWVIQEAIVSEKATLVCGKYEIDFDVFCTVYGYGRAIGLDVKNVVLDDVRIFDVRSSLKMLMQVMTQPPDQKPINFMSLLETISHIGFYRARGQSKQMRDLTLGRLMGVFGGQLATDPRDLIFSLVGLLRHFSELPSQLHWAKTSIDYSLDVQAVFKNAAKHIVDSYPKHRIDNQPRRDYILSFVKFDPSKDTSLPSWIPDWTSNRGASNVLFAEDEPQIDTLIEYDANVQDDNLVLSGHIVDTVTMSINIGQDENFYNEVDLYNIVVEQNLGTRYGSQDARFEAFWRAIVADNPIGMRVINGGDFASLKLESLRSWITLCSENCQKLQQIWPHRLKFRRTLGPMIADMKEKNKQGESLPQILLDYVPMETIEELLKQENDPVWSPTEAGVPKQFIITEHGFFGTGLPGVEVGDVVAILAGSGNPWYLRKKGEHYIVIGRGWIHGLMYRDDEYHRRGWRDKVEAIRLR</sequence>
<organism evidence="2 3">
    <name type="scientific">Trichoderma guizhouense</name>
    <dbReference type="NCBI Taxonomy" id="1491466"/>
    <lineage>
        <taxon>Eukaryota</taxon>
        <taxon>Fungi</taxon>
        <taxon>Dikarya</taxon>
        <taxon>Ascomycota</taxon>
        <taxon>Pezizomycotina</taxon>
        <taxon>Sordariomycetes</taxon>
        <taxon>Hypocreomycetidae</taxon>
        <taxon>Hypocreales</taxon>
        <taxon>Hypocreaceae</taxon>
        <taxon>Trichoderma</taxon>
    </lineage>
</organism>
<dbReference type="OrthoDB" id="4899362at2759"/>
<dbReference type="EMBL" id="LVVK01000017">
    <property type="protein sequence ID" value="OPB40451.1"/>
    <property type="molecule type" value="Genomic_DNA"/>
</dbReference>
<evidence type="ECO:0000313" key="2">
    <source>
        <dbReference type="EMBL" id="OPB40451.1"/>
    </source>
</evidence>
<name>A0A1T3CHH3_9HYPO</name>
<accession>A0A1T3CHH3</accession>
<dbReference type="Pfam" id="PF06985">
    <property type="entry name" value="HET"/>
    <property type="match status" value="1"/>
</dbReference>
<dbReference type="Proteomes" id="UP000191004">
    <property type="component" value="Unassembled WGS sequence"/>
</dbReference>
<dbReference type="InterPro" id="IPR052895">
    <property type="entry name" value="HetReg/Transcr_Mod"/>
</dbReference>
<keyword evidence="3" id="KW-1185">Reference proteome</keyword>
<dbReference type="PANTHER" id="PTHR24148">
    <property type="entry name" value="ANKYRIN REPEAT DOMAIN-CONTAINING PROTEIN 39 HOMOLOG-RELATED"/>
    <property type="match status" value="1"/>
</dbReference>
<comment type="caution">
    <text evidence="2">The sequence shown here is derived from an EMBL/GenBank/DDBJ whole genome shotgun (WGS) entry which is preliminary data.</text>
</comment>
<dbReference type="InterPro" id="IPR010730">
    <property type="entry name" value="HET"/>
</dbReference>
<evidence type="ECO:0000313" key="3">
    <source>
        <dbReference type="Proteomes" id="UP000191004"/>
    </source>
</evidence>
<reference evidence="2 3" key="1">
    <citation type="submission" date="2016-04" db="EMBL/GenBank/DDBJ databases">
        <title>Multiple horizontal gene transfer events from other fungi enriched the ability of the initially mycotrophic fungus Trichoderma (Ascomycota) to feed on dead plant biomass.</title>
        <authorList>
            <person name="Atanasova L."/>
            <person name="Chenthamara K."/>
            <person name="Zhang J."/>
            <person name="Grujic M."/>
            <person name="Henrissat B."/>
            <person name="Kuo A."/>
            <person name="Aertz A."/>
            <person name="Salamov A."/>
            <person name="Lipzen A."/>
            <person name="Labutti K."/>
            <person name="Barry K."/>
            <person name="Miao Y."/>
            <person name="Rahimi M.J."/>
            <person name="Shen Q."/>
            <person name="Grigoriev I.V."/>
            <person name="Kubicek C.P."/>
            <person name="Druzhinina I.S."/>
        </authorList>
    </citation>
    <scope>NUCLEOTIDE SEQUENCE [LARGE SCALE GENOMIC DNA]</scope>
    <source>
        <strain evidence="2 3">NJAU 4742</strain>
    </source>
</reference>
<feature type="domain" description="Heterokaryon incompatibility" evidence="1">
    <location>
        <begin position="71"/>
        <end position="172"/>
    </location>
</feature>
<dbReference type="PANTHER" id="PTHR24148:SF73">
    <property type="entry name" value="HET DOMAIN PROTEIN (AFU_ORTHOLOGUE AFUA_8G01020)"/>
    <property type="match status" value="1"/>
</dbReference>
<protein>
    <recommendedName>
        <fullName evidence="1">Heterokaryon incompatibility domain-containing protein</fullName>
    </recommendedName>
</protein>
<dbReference type="AlphaFoldDB" id="A0A1T3CHH3"/>
<gene>
    <name evidence="2" type="ORF">A0O28_0005300</name>
</gene>